<dbReference type="KEGG" id="asq:AVL57_15045"/>
<dbReference type="EMBL" id="JAUOQI010000006">
    <property type="protein sequence ID" value="MDO6577855.1"/>
    <property type="molecule type" value="Genomic_DNA"/>
</dbReference>
<dbReference type="Proteomes" id="UP000056750">
    <property type="component" value="Chromosome"/>
</dbReference>
<dbReference type="Proteomes" id="UP001170717">
    <property type="component" value="Unassembled WGS sequence"/>
</dbReference>
<keyword evidence="4" id="KW-1185">Reference proteome</keyword>
<dbReference type="InterPro" id="IPR011250">
    <property type="entry name" value="OMP/PagP_B-barrel"/>
</dbReference>
<protein>
    <recommendedName>
        <fullName evidence="6">Outer membrane protein beta-barrel domain-containing protein</fullName>
    </recommendedName>
</protein>
<evidence type="ECO:0000313" key="4">
    <source>
        <dbReference type="Proteomes" id="UP000056750"/>
    </source>
</evidence>
<evidence type="ECO:0000313" key="2">
    <source>
        <dbReference type="EMBL" id="AMJ75164.1"/>
    </source>
</evidence>
<dbReference type="SUPFAM" id="SSF56925">
    <property type="entry name" value="OMPA-like"/>
    <property type="match status" value="1"/>
</dbReference>
<organism evidence="3 5">
    <name type="scientific">Alteromonas stellipolaris</name>
    <dbReference type="NCBI Taxonomy" id="233316"/>
    <lineage>
        <taxon>Bacteria</taxon>
        <taxon>Pseudomonadati</taxon>
        <taxon>Pseudomonadota</taxon>
        <taxon>Gammaproteobacteria</taxon>
        <taxon>Alteromonadales</taxon>
        <taxon>Alteromonadaceae</taxon>
        <taxon>Alteromonas/Salinimonas group</taxon>
        <taxon>Alteromonas</taxon>
    </lineage>
</organism>
<feature type="signal peptide" evidence="1">
    <location>
        <begin position="1"/>
        <end position="19"/>
    </location>
</feature>
<reference evidence="2 4" key="1">
    <citation type="submission" date="2015-12" db="EMBL/GenBank/DDBJ databases">
        <title>Intraspecies pangenome expansion in the marine bacterium Alteromonas.</title>
        <authorList>
            <person name="Lopez-Perez M."/>
            <person name="Rodriguez-Valera F."/>
        </authorList>
    </citation>
    <scope>NUCLEOTIDE SEQUENCE [LARGE SCALE GENOMIC DNA]</scope>
    <source>
        <strain evidence="2 4">LMG 21861</strain>
    </source>
</reference>
<feature type="chain" id="PRO_5043319839" description="Outer membrane protein beta-barrel domain-containing protein" evidence="1">
    <location>
        <begin position="20"/>
        <end position="175"/>
    </location>
</feature>
<evidence type="ECO:0000313" key="3">
    <source>
        <dbReference type="EMBL" id="MDO6577855.1"/>
    </source>
</evidence>
<sequence length="175" mass="19118">MKQFVVGFIALFSMFNAHSASTHYGIASVGFSDFEFTNVENSGLAYSVAFGRQIHRQWYAEVGYLNLTNDSEDDTELSGDALYLAVLGKAKSEYGELFYKLGIANADIASTRYCGNSALSGDACSFDEGVVAGIAGLGFDYYVGLKSMVRLEYIYLGGEDDLSTHLVSLGFRYNF</sequence>
<dbReference type="Gene3D" id="2.40.160.20">
    <property type="match status" value="1"/>
</dbReference>
<gene>
    <name evidence="2" type="ORF">AVL57_15045</name>
    <name evidence="3" type="ORF">Q4527_10655</name>
</gene>
<evidence type="ECO:0000313" key="5">
    <source>
        <dbReference type="Proteomes" id="UP001170717"/>
    </source>
</evidence>
<evidence type="ECO:0000256" key="1">
    <source>
        <dbReference type="SAM" id="SignalP"/>
    </source>
</evidence>
<reference evidence="3" key="2">
    <citation type="submission" date="2023-07" db="EMBL/GenBank/DDBJ databases">
        <title>Genome content predicts the carbon catabolic preferences of heterotrophic bacteria.</title>
        <authorList>
            <person name="Gralka M."/>
        </authorList>
    </citation>
    <scope>NUCLEOTIDE SEQUENCE</scope>
    <source>
        <strain evidence="3">F2M12</strain>
    </source>
</reference>
<dbReference type="GeneID" id="83259049"/>
<dbReference type="AlphaFoldDB" id="A0AAW7YZG6"/>
<keyword evidence="1" id="KW-0732">Signal</keyword>
<dbReference type="RefSeq" id="WP_057790445.1">
    <property type="nucleotide sequence ID" value="NZ_CANLMS010000001.1"/>
</dbReference>
<proteinExistence type="predicted"/>
<dbReference type="EMBL" id="CP013926">
    <property type="protein sequence ID" value="AMJ75164.1"/>
    <property type="molecule type" value="Genomic_DNA"/>
</dbReference>
<evidence type="ECO:0008006" key="6">
    <source>
        <dbReference type="Google" id="ProtNLM"/>
    </source>
</evidence>
<accession>A0AAW7YZG6</accession>
<name>A0AAW7YZG6_9ALTE</name>